<gene>
    <name evidence="12" type="ORF">EET67_12645</name>
</gene>
<comment type="caution">
    <text evidence="12">The sequence shown here is derived from an EMBL/GenBank/DDBJ whole genome shotgun (WGS) entry which is preliminary data.</text>
</comment>
<evidence type="ECO:0000256" key="2">
    <source>
        <dbReference type="ARBA" id="ARBA00004824"/>
    </source>
</evidence>
<sequence length="219" mass="23932">MFAQGPLRDGNAAGFELIETLRWEPQTGFVRLDRHLARLAASARDLGFEHSPAEIDRQLATVEASDAPLRIRLTLEPNGKADVTAHPFTPLPHDTVWRLGIARTRLDATNKLLRHKTTLRQAYEAARAEFSTTQADEVILLNQCGMVCEGTITTIFIDNGIGPLRTPALDCGLLAGVLRAEMLETGKAIEAMLTLEDLREPGTLFVGNSLRGLIAARLA</sequence>
<dbReference type="InterPro" id="IPR050571">
    <property type="entry name" value="Class-IV_PLP-Dep_Aminotrnsfr"/>
</dbReference>
<reference evidence="12 13" key="1">
    <citation type="submission" date="2018-11" db="EMBL/GenBank/DDBJ databases">
        <title>Pseudaminobacter arsenicus sp. nov., an arsenic-resistant bacterium isolated from arsenic-rich aquifers.</title>
        <authorList>
            <person name="Mu Y."/>
        </authorList>
    </citation>
    <scope>NUCLEOTIDE SEQUENCE [LARGE SCALE GENOMIC DNA]</scope>
    <source>
        <strain evidence="12 13">CB3</strain>
    </source>
</reference>
<comment type="catalytic activity">
    <reaction evidence="11">
        <text>L-leucine + 2-oxoglutarate = 4-methyl-2-oxopentanoate + L-glutamate</text>
        <dbReference type="Rhea" id="RHEA:18321"/>
        <dbReference type="ChEBI" id="CHEBI:16810"/>
        <dbReference type="ChEBI" id="CHEBI:17865"/>
        <dbReference type="ChEBI" id="CHEBI:29985"/>
        <dbReference type="ChEBI" id="CHEBI:57427"/>
        <dbReference type="EC" id="2.6.1.42"/>
    </reaction>
</comment>
<organism evidence="12 13">
    <name type="scientific">Borborobacter arsenicus</name>
    <dbReference type="NCBI Taxonomy" id="1851146"/>
    <lineage>
        <taxon>Bacteria</taxon>
        <taxon>Pseudomonadati</taxon>
        <taxon>Pseudomonadota</taxon>
        <taxon>Alphaproteobacteria</taxon>
        <taxon>Hyphomicrobiales</taxon>
        <taxon>Phyllobacteriaceae</taxon>
        <taxon>Borborobacter</taxon>
    </lineage>
</organism>
<keyword evidence="8" id="KW-0028">Amino-acid biosynthesis</keyword>
<proteinExistence type="inferred from homology"/>
<name>A0A432V5Q3_9HYPH</name>
<evidence type="ECO:0000256" key="1">
    <source>
        <dbReference type="ARBA" id="ARBA00003109"/>
    </source>
</evidence>
<comment type="pathway">
    <text evidence="4">Amino-acid biosynthesis; L-leucine biosynthesis; L-leucine from 3-methyl-2-oxobutanoate: step 4/4.</text>
</comment>
<dbReference type="Proteomes" id="UP000281647">
    <property type="component" value="Unassembled WGS sequence"/>
</dbReference>
<dbReference type="OrthoDB" id="9809239at2"/>
<dbReference type="GO" id="GO:0009082">
    <property type="term" value="P:branched-chain amino acid biosynthetic process"/>
    <property type="evidence" value="ECO:0007669"/>
    <property type="project" value="UniProtKB-KW"/>
</dbReference>
<evidence type="ECO:0000256" key="11">
    <source>
        <dbReference type="ARBA" id="ARBA00049229"/>
    </source>
</evidence>
<comment type="function">
    <text evidence="1">Acts on leucine, isoleucine and valine.</text>
</comment>
<evidence type="ECO:0000313" key="13">
    <source>
        <dbReference type="Proteomes" id="UP000281647"/>
    </source>
</evidence>
<dbReference type="Gene3D" id="3.30.470.10">
    <property type="match status" value="1"/>
</dbReference>
<dbReference type="InterPro" id="IPR043131">
    <property type="entry name" value="BCAT-like_N"/>
</dbReference>
<keyword evidence="13" id="KW-1185">Reference proteome</keyword>
<evidence type="ECO:0000256" key="10">
    <source>
        <dbReference type="ARBA" id="ARBA00048798"/>
    </source>
</evidence>
<dbReference type="EC" id="2.6.1.42" evidence="6"/>
<protein>
    <recommendedName>
        <fullName evidence="7">Probable branched-chain-amino-acid aminotransferase</fullName>
        <ecNumber evidence="6">2.6.1.42</ecNumber>
    </recommendedName>
</protein>
<dbReference type="Pfam" id="PF01063">
    <property type="entry name" value="Aminotran_4"/>
    <property type="match status" value="1"/>
</dbReference>
<dbReference type="EMBL" id="RKST01000011">
    <property type="protein sequence ID" value="RUM97497.1"/>
    <property type="molecule type" value="Genomic_DNA"/>
</dbReference>
<dbReference type="NCBIfam" id="NF005729">
    <property type="entry name" value="PRK07546.1-3"/>
    <property type="match status" value="1"/>
</dbReference>
<accession>A0A432V5Q3</accession>
<dbReference type="PANTHER" id="PTHR42743">
    <property type="entry name" value="AMINO-ACID AMINOTRANSFERASE"/>
    <property type="match status" value="1"/>
</dbReference>
<evidence type="ECO:0000313" key="12">
    <source>
        <dbReference type="EMBL" id="RUM97497.1"/>
    </source>
</evidence>
<evidence type="ECO:0000256" key="4">
    <source>
        <dbReference type="ARBA" id="ARBA00005072"/>
    </source>
</evidence>
<comment type="catalytic activity">
    <reaction evidence="9">
        <text>L-valine + 2-oxoglutarate = 3-methyl-2-oxobutanoate + L-glutamate</text>
        <dbReference type="Rhea" id="RHEA:24813"/>
        <dbReference type="ChEBI" id="CHEBI:11851"/>
        <dbReference type="ChEBI" id="CHEBI:16810"/>
        <dbReference type="ChEBI" id="CHEBI:29985"/>
        <dbReference type="ChEBI" id="CHEBI:57762"/>
        <dbReference type="EC" id="2.6.1.42"/>
    </reaction>
</comment>
<dbReference type="RefSeq" id="WP_128627089.1">
    <property type="nucleotide sequence ID" value="NZ_RKST01000011.1"/>
</dbReference>
<evidence type="ECO:0000256" key="6">
    <source>
        <dbReference type="ARBA" id="ARBA00013053"/>
    </source>
</evidence>
<evidence type="ECO:0000256" key="3">
    <source>
        <dbReference type="ARBA" id="ARBA00004931"/>
    </source>
</evidence>
<dbReference type="Gene3D" id="3.20.10.10">
    <property type="entry name" value="D-amino Acid Aminotransferase, subunit A, domain 2"/>
    <property type="match status" value="1"/>
</dbReference>
<evidence type="ECO:0000256" key="9">
    <source>
        <dbReference type="ARBA" id="ARBA00048212"/>
    </source>
</evidence>
<keyword evidence="8" id="KW-0100">Branched-chain amino acid biosynthesis</keyword>
<dbReference type="GO" id="GO:0004084">
    <property type="term" value="F:branched-chain-amino-acid transaminase activity"/>
    <property type="evidence" value="ECO:0007669"/>
    <property type="project" value="UniProtKB-EC"/>
</dbReference>
<comment type="pathway">
    <text evidence="2">Amino-acid biosynthesis; L-isoleucine biosynthesis; L-isoleucine from 2-oxobutanoate: step 4/4.</text>
</comment>
<dbReference type="InterPro" id="IPR036038">
    <property type="entry name" value="Aminotransferase-like"/>
</dbReference>
<dbReference type="NCBIfam" id="NF005731">
    <property type="entry name" value="PRK07546.1-5"/>
    <property type="match status" value="1"/>
</dbReference>
<comment type="catalytic activity">
    <reaction evidence="10">
        <text>L-isoleucine + 2-oxoglutarate = (S)-3-methyl-2-oxopentanoate + L-glutamate</text>
        <dbReference type="Rhea" id="RHEA:24801"/>
        <dbReference type="ChEBI" id="CHEBI:16810"/>
        <dbReference type="ChEBI" id="CHEBI:29985"/>
        <dbReference type="ChEBI" id="CHEBI:35146"/>
        <dbReference type="ChEBI" id="CHEBI:58045"/>
        <dbReference type="EC" id="2.6.1.42"/>
    </reaction>
</comment>
<dbReference type="SUPFAM" id="SSF56752">
    <property type="entry name" value="D-aminoacid aminotransferase-like PLP-dependent enzymes"/>
    <property type="match status" value="1"/>
</dbReference>
<dbReference type="InterPro" id="IPR043132">
    <property type="entry name" value="BCAT-like_C"/>
</dbReference>
<evidence type="ECO:0000256" key="5">
    <source>
        <dbReference type="ARBA" id="ARBA00009320"/>
    </source>
</evidence>
<evidence type="ECO:0000256" key="7">
    <source>
        <dbReference type="ARBA" id="ARBA00014472"/>
    </source>
</evidence>
<comment type="pathway">
    <text evidence="3">Amino-acid biosynthesis; L-valine biosynthesis; L-valine from pyruvate: step 4/4.</text>
</comment>
<dbReference type="InterPro" id="IPR001544">
    <property type="entry name" value="Aminotrans_IV"/>
</dbReference>
<dbReference type="AlphaFoldDB" id="A0A432V5Q3"/>
<comment type="similarity">
    <text evidence="5">Belongs to the class-IV pyridoxal-phosphate-dependent aminotransferase family.</text>
</comment>
<evidence type="ECO:0000256" key="8">
    <source>
        <dbReference type="ARBA" id="ARBA00023304"/>
    </source>
</evidence>
<dbReference type="PANTHER" id="PTHR42743:SF11">
    <property type="entry name" value="AMINODEOXYCHORISMATE LYASE"/>
    <property type="match status" value="1"/>
</dbReference>